<reference evidence="1" key="1">
    <citation type="submission" date="2010-01" db="EMBL/GenBank/DDBJ databases">
        <title>Genome fragments of uncultured bacteria from the North Pacific subtropical Gyre.</title>
        <authorList>
            <person name="Pham V.D."/>
            <person name="Delong E.F."/>
        </authorList>
    </citation>
    <scope>NUCLEOTIDE SEQUENCE</scope>
</reference>
<name>E7C1F9_9GAMM</name>
<proteinExistence type="predicted"/>
<dbReference type="AlphaFoldDB" id="E7C1F9"/>
<dbReference type="EMBL" id="GU567950">
    <property type="protein sequence ID" value="ADI21290.1"/>
    <property type="molecule type" value="Genomic_DNA"/>
</dbReference>
<accession>E7C1F9</accession>
<evidence type="ECO:0000313" key="1">
    <source>
        <dbReference type="EMBL" id="ADI21290.1"/>
    </source>
</evidence>
<organism evidence="1">
    <name type="scientific">uncultured gamma proteobacterium HF0010_09F21</name>
    <dbReference type="NCBI Taxonomy" id="723560"/>
    <lineage>
        <taxon>Bacteria</taxon>
        <taxon>Pseudomonadati</taxon>
        <taxon>Pseudomonadota</taxon>
        <taxon>Gammaproteobacteria</taxon>
        <taxon>environmental samples</taxon>
    </lineage>
</organism>
<protein>
    <submittedName>
        <fullName evidence="1">Uncharacterized protein</fullName>
    </submittedName>
</protein>
<sequence>MKKKINFSLSEERKQKLLITLLLLGYKGVKNLKKSFIFLFKKLQWGFPHNDGVGLIEKNLVTHMWVPKKNRHF</sequence>